<feature type="domain" description="HTH deoR-type" evidence="4">
    <location>
        <begin position="2"/>
        <end position="57"/>
    </location>
</feature>
<dbReference type="PANTHER" id="PTHR34580">
    <property type="match status" value="1"/>
</dbReference>
<name>N1WFC1_9LEPT</name>
<dbReference type="InterPro" id="IPR001034">
    <property type="entry name" value="DeoR_HTH"/>
</dbReference>
<sequence>MRASRLLSILLQLQARGRISSRDLAKKLEVSERTVHRDMEALCASGVPVFAERGSRGGWELSEGYRTNLTGMKKEEVLSMILTSSTRIASDLGKKKDLDSAFMKFMASLPPVYQKEVEIVRQRIHVDGAGWGGSEEKFPFLPLVQEAVWNEKKIILRYGSDEESKKRIVFPLGLVAKGSVWYLVAKYGKEFRTFRISRILEARLSGDSFERPKKFDLEKYWRESALDFFSKLPSYPVRFRIKANRFYFLNTISYVRILEYLKIDSDWSEIEVDFQTREFALYHILGLGDSAVLLEPKELREVVLSSAEKIIRSYSKSL</sequence>
<dbReference type="InterPro" id="IPR051534">
    <property type="entry name" value="CBASS_pafABC_assoc_protein"/>
</dbReference>
<dbReference type="OrthoDB" id="9767131at2"/>
<dbReference type="AlphaFoldDB" id="N1WFC1"/>
<dbReference type="InterPro" id="IPR036388">
    <property type="entry name" value="WH-like_DNA-bd_sf"/>
</dbReference>
<dbReference type="EMBL" id="AOHC02000015">
    <property type="protein sequence ID" value="EMY78946.1"/>
    <property type="molecule type" value="Genomic_DNA"/>
</dbReference>
<accession>N1WFC1</accession>
<dbReference type="Gene3D" id="1.10.10.10">
    <property type="entry name" value="Winged helix-like DNA-binding domain superfamily/Winged helix DNA-binding domain"/>
    <property type="match status" value="1"/>
</dbReference>
<dbReference type="Pfam" id="PF13280">
    <property type="entry name" value="WYL"/>
    <property type="match status" value="1"/>
</dbReference>
<dbReference type="GO" id="GO:0003677">
    <property type="term" value="F:DNA binding"/>
    <property type="evidence" value="ECO:0007669"/>
    <property type="project" value="UniProtKB-KW"/>
</dbReference>
<keyword evidence="2" id="KW-0238">DNA-binding</keyword>
<evidence type="ECO:0000256" key="1">
    <source>
        <dbReference type="ARBA" id="ARBA00023015"/>
    </source>
</evidence>
<keyword evidence="6" id="KW-1185">Reference proteome</keyword>
<dbReference type="InterPro" id="IPR036390">
    <property type="entry name" value="WH_DNA-bd_sf"/>
</dbReference>
<dbReference type="Pfam" id="PF25583">
    <property type="entry name" value="WCX"/>
    <property type="match status" value="1"/>
</dbReference>
<evidence type="ECO:0000313" key="6">
    <source>
        <dbReference type="Proteomes" id="UP000012313"/>
    </source>
</evidence>
<dbReference type="InterPro" id="IPR026881">
    <property type="entry name" value="WYL_dom"/>
</dbReference>
<dbReference type="InterPro" id="IPR018356">
    <property type="entry name" value="Tscrpt_reg_HTH_DeoR_CS"/>
</dbReference>
<dbReference type="STRING" id="1218598.LEP1GSC060_0854"/>
<comment type="caution">
    <text evidence="5">The sequence shown here is derived from an EMBL/GenBank/DDBJ whole genome shotgun (WGS) entry which is preliminary data.</text>
</comment>
<dbReference type="InterPro" id="IPR013196">
    <property type="entry name" value="HTH_11"/>
</dbReference>
<evidence type="ECO:0000313" key="5">
    <source>
        <dbReference type="EMBL" id="EMY78946.1"/>
    </source>
</evidence>
<evidence type="ECO:0000256" key="3">
    <source>
        <dbReference type="ARBA" id="ARBA00023163"/>
    </source>
</evidence>
<dbReference type="GO" id="GO:0003700">
    <property type="term" value="F:DNA-binding transcription factor activity"/>
    <property type="evidence" value="ECO:0007669"/>
    <property type="project" value="InterPro"/>
</dbReference>
<proteinExistence type="predicted"/>
<dbReference type="RefSeq" id="WP_002996628.1">
    <property type="nucleotide sequence ID" value="NZ_AOHC02000015.1"/>
</dbReference>
<organism evidence="5 6">
    <name type="scientific">Leptospira weilii serovar Ranarum str. ICFT</name>
    <dbReference type="NCBI Taxonomy" id="1218598"/>
    <lineage>
        <taxon>Bacteria</taxon>
        <taxon>Pseudomonadati</taxon>
        <taxon>Spirochaetota</taxon>
        <taxon>Spirochaetia</taxon>
        <taxon>Leptospirales</taxon>
        <taxon>Leptospiraceae</taxon>
        <taxon>Leptospira</taxon>
    </lineage>
</organism>
<dbReference type="PROSITE" id="PS00894">
    <property type="entry name" value="HTH_DEOR_1"/>
    <property type="match status" value="1"/>
</dbReference>
<dbReference type="PANTHER" id="PTHR34580:SF1">
    <property type="entry name" value="PROTEIN PAFC"/>
    <property type="match status" value="1"/>
</dbReference>
<dbReference type="InterPro" id="IPR057727">
    <property type="entry name" value="WCX_dom"/>
</dbReference>
<keyword evidence="1" id="KW-0805">Transcription regulation</keyword>
<reference evidence="5" key="1">
    <citation type="submission" date="2013-03" db="EMBL/GenBank/DDBJ databases">
        <authorList>
            <person name="Harkins D.M."/>
            <person name="Durkin A.S."/>
            <person name="Brinkac L.M."/>
            <person name="Haft D.H."/>
            <person name="Selengut J.D."/>
            <person name="Sanka R."/>
            <person name="DePew J."/>
            <person name="Purushe J."/>
            <person name="Hartskeerl R.A."/>
            <person name="Ahmed A."/>
            <person name="van der Linden H."/>
            <person name="Goris M.G.A."/>
            <person name="Vinetz J.M."/>
            <person name="Sutton G.G."/>
            <person name="Nierman W.C."/>
            <person name="Fouts D.E."/>
        </authorList>
    </citation>
    <scope>NUCLEOTIDE SEQUENCE [LARGE SCALE GENOMIC DNA]</scope>
    <source>
        <strain evidence="5">ICFT</strain>
    </source>
</reference>
<dbReference type="Pfam" id="PF08279">
    <property type="entry name" value="HTH_11"/>
    <property type="match status" value="1"/>
</dbReference>
<evidence type="ECO:0000259" key="4">
    <source>
        <dbReference type="PROSITE" id="PS51000"/>
    </source>
</evidence>
<keyword evidence="3" id="KW-0804">Transcription</keyword>
<dbReference type="SUPFAM" id="SSF46785">
    <property type="entry name" value="Winged helix' DNA-binding domain"/>
    <property type="match status" value="1"/>
</dbReference>
<gene>
    <name evidence="5" type="ORF">LEP1GSC060_0854</name>
</gene>
<dbReference type="PROSITE" id="PS52050">
    <property type="entry name" value="WYL"/>
    <property type="match status" value="1"/>
</dbReference>
<dbReference type="InterPro" id="IPR028349">
    <property type="entry name" value="PafC-like"/>
</dbReference>
<protein>
    <submittedName>
        <fullName evidence="5">WYL domain protein</fullName>
    </submittedName>
</protein>
<dbReference type="PIRSF" id="PIRSF016838">
    <property type="entry name" value="PafC"/>
    <property type="match status" value="1"/>
</dbReference>
<dbReference type="Proteomes" id="UP000012313">
    <property type="component" value="Unassembled WGS sequence"/>
</dbReference>
<dbReference type="PROSITE" id="PS51000">
    <property type="entry name" value="HTH_DEOR_2"/>
    <property type="match status" value="1"/>
</dbReference>
<evidence type="ECO:0000256" key="2">
    <source>
        <dbReference type="ARBA" id="ARBA00023125"/>
    </source>
</evidence>